<organism evidence="5 6">
    <name type="scientific">Gimesia algae</name>
    <dbReference type="NCBI Taxonomy" id="2527971"/>
    <lineage>
        <taxon>Bacteria</taxon>
        <taxon>Pseudomonadati</taxon>
        <taxon>Planctomycetota</taxon>
        <taxon>Planctomycetia</taxon>
        <taxon>Planctomycetales</taxon>
        <taxon>Planctomycetaceae</taxon>
        <taxon>Gimesia</taxon>
    </lineage>
</organism>
<dbReference type="SUPFAM" id="SSF46689">
    <property type="entry name" value="Homeodomain-like"/>
    <property type="match status" value="2"/>
</dbReference>
<dbReference type="PROSITE" id="PS01124">
    <property type="entry name" value="HTH_ARAC_FAMILY_2"/>
    <property type="match status" value="1"/>
</dbReference>
<dbReference type="InterPro" id="IPR008920">
    <property type="entry name" value="TF_FadR/GntR_C"/>
</dbReference>
<keyword evidence="1" id="KW-0805">Transcription regulation</keyword>
<protein>
    <submittedName>
        <fullName evidence="5">Arabinose operon regulatory protein</fullName>
    </submittedName>
</protein>
<dbReference type="AlphaFoldDB" id="A0A517VB69"/>
<keyword evidence="6" id="KW-1185">Reference proteome</keyword>
<accession>A0A517VB69</accession>
<dbReference type="SMART" id="SM00895">
    <property type="entry name" value="FCD"/>
    <property type="match status" value="1"/>
</dbReference>
<dbReference type="GO" id="GO:0003700">
    <property type="term" value="F:DNA-binding transcription factor activity"/>
    <property type="evidence" value="ECO:0007669"/>
    <property type="project" value="InterPro"/>
</dbReference>
<dbReference type="InterPro" id="IPR011711">
    <property type="entry name" value="GntR_C"/>
</dbReference>
<evidence type="ECO:0000313" key="6">
    <source>
        <dbReference type="Proteomes" id="UP000316855"/>
    </source>
</evidence>
<proteinExistence type="predicted"/>
<dbReference type="Gene3D" id="1.10.10.60">
    <property type="entry name" value="Homeodomain-like"/>
    <property type="match status" value="2"/>
</dbReference>
<evidence type="ECO:0000256" key="3">
    <source>
        <dbReference type="ARBA" id="ARBA00023163"/>
    </source>
</evidence>
<evidence type="ECO:0000256" key="2">
    <source>
        <dbReference type="ARBA" id="ARBA00023125"/>
    </source>
</evidence>
<dbReference type="Proteomes" id="UP000316855">
    <property type="component" value="Chromosome"/>
</dbReference>
<evidence type="ECO:0000259" key="4">
    <source>
        <dbReference type="PROSITE" id="PS01124"/>
    </source>
</evidence>
<reference evidence="5 6" key="1">
    <citation type="submission" date="2019-02" db="EMBL/GenBank/DDBJ databases">
        <title>Deep-cultivation of Planctomycetes and their phenomic and genomic characterization uncovers novel biology.</title>
        <authorList>
            <person name="Wiegand S."/>
            <person name="Jogler M."/>
            <person name="Boedeker C."/>
            <person name="Pinto D."/>
            <person name="Vollmers J."/>
            <person name="Rivas-Marin E."/>
            <person name="Kohn T."/>
            <person name="Peeters S.H."/>
            <person name="Heuer A."/>
            <person name="Rast P."/>
            <person name="Oberbeckmann S."/>
            <person name="Bunk B."/>
            <person name="Jeske O."/>
            <person name="Meyerdierks A."/>
            <person name="Storesund J.E."/>
            <person name="Kallscheuer N."/>
            <person name="Luecker S."/>
            <person name="Lage O.M."/>
            <person name="Pohl T."/>
            <person name="Merkel B.J."/>
            <person name="Hornburger P."/>
            <person name="Mueller R.-W."/>
            <person name="Bruemmer F."/>
            <person name="Labrenz M."/>
            <person name="Spormann A.M."/>
            <person name="Op den Camp H."/>
            <person name="Overmann J."/>
            <person name="Amann R."/>
            <person name="Jetten M.S.M."/>
            <person name="Mascher T."/>
            <person name="Medema M.H."/>
            <person name="Devos D.P."/>
            <person name="Kaster A.-K."/>
            <person name="Ovreas L."/>
            <person name="Rohde M."/>
            <person name="Galperin M.Y."/>
            <person name="Jogler C."/>
        </authorList>
    </citation>
    <scope>NUCLEOTIDE SEQUENCE [LARGE SCALE GENOMIC DNA]</scope>
    <source>
        <strain evidence="5 6">Pan161</strain>
    </source>
</reference>
<dbReference type="PANTHER" id="PTHR46796">
    <property type="entry name" value="HTH-TYPE TRANSCRIPTIONAL ACTIVATOR RHAS-RELATED"/>
    <property type="match status" value="1"/>
</dbReference>
<evidence type="ECO:0000256" key="1">
    <source>
        <dbReference type="ARBA" id="ARBA00023015"/>
    </source>
</evidence>
<dbReference type="InterPro" id="IPR009057">
    <property type="entry name" value="Homeodomain-like_sf"/>
</dbReference>
<sequence length="259" mass="29451">MTQSPMKSVTELRATLEGFAARCAAFQIKQGSDPQGLLKQFIDLKRASDAGNYRRFATADRRLHQTIIELADVPGLKSSWLAAFEAQNTFRIKTLEQCWPDLAVLFESHRPLVDAIAAGHPEEAEEEALAHLDAVWFRLADATDDQSLPRDPLSRACAFLAFHFHEPIRLPELAQKIACCSPGHLARLFRDKLGLSFSDYLIELRMQKAAQLLQRSDKPIQEIARRLGYADPSRFTIHFRRRFGLGPREFRACFTRIMN</sequence>
<dbReference type="SUPFAM" id="SSF48008">
    <property type="entry name" value="GntR ligand-binding domain-like"/>
    <property type="match status" value="1"/>
</dbReference>
<feature type="domain" description="HTH araC/xylS-type" evidence="4">
    <location>
        <begin position="154"/>
        <end position="253"/>
    </location>
</feature>
<name>A0A517VB69_9PLAN</name>
<dbReference type="SMART" id="SM00342">
    <property type="entry name" value="HTH_ARAC"/>
    <property type="match status" value="1"/>
</dbReference>
<dbReference type="PRINTS" id="PR00032">
    <property type="entry name" value="HTHARAC"/>
</dbReference>
<dbReference type="KEGG" id="gax:Pan161_19020"/>
<dbReference type="EMBL" id="CP036343">
    <property type="protein sequence ID" value="QDT90252.1"/>
    <property type="molecule type" value="Genomic_DNA"/>
</dbReference>
<dbReference type="InterPro" id="IPR050204">
    <property type="entry name" value="AraC_XylS_family_regulators"/>
</dbReference>
<dbReference type="InterPro" id="IPR018060">
    <property type="entry name" value="HTH_AraC"/>
</dbReference>
<dbReference type="Pfam" id="PF12833">
    <property type="entry name" value="HTH_18"/>
    <property type="match status" value="1"/>
</dbReference>
<dbReference type="GO" id="GO:0043565">
    <property type="term" value="F:sequence-specific DNA binding"/>
    <property type="evidence" value="ECO:0007669"/>
    <property type="project" value="InterPro"/>
</dbReference>
<dbReference type="InterPro" id="IPR020449">
    <property type="entry name" value="Tscrpt_reg_AraC-type_HTH"/>
</dbReference>
<dbReference type="Pfam" id="PF07729">
    <property type="entry name" value="FCD"/>
    <property type="match status" value="1"/>
</dbReference>
<dbReference type="RefSeq" id="WP_197995794.1">
    <property type="nucleotide sequence ID" value="NZ_CP036343.1"/>
</dbReference>
<gene>
    <name evidence="5" type="primary">araC_1</name>
    <name evidence="5" type="ORF">Pan161_19020</name>
</gene>
<dbReference type="Gene3D" id="1.20.120.530">
    <property type="entry name" value="GntR ligand-binding domain-like"/>
    <property type="match status" value="1"/>
</dbReference>
<evidence type="ECO:0000313" key="5">
    <source>
        <dbReference type="EMBL" id="QDT90252.1"/>
    </source>
</evidence>
<keyword evidence="2" id="KW-0238">DNA-binding</keyword>
<keyword evidence="3" id="KW-0804">Transcription</keyword>